<sequence>MLYELTSTAFTFAALLVLGGVVYSAKSFFDRKMADLSKPDSSCEAEA</sequence>
<dbReference type="RefSeq" id="WP_175481829.1">
    <property type="nucleotide sequence ID" value="NZ_FOUE01000001.1"/>
</dbReference>
<dbReference type="Proteomes" id="UP000198519">
    <property type="component" value="Unassembled WGS sequence"/>
</dbReference>
<dbReference type="STRING" id="488535.SAMN04487963_1033"/>
<name>A0A1I4MET2_9GAMM</name>
<dbReference type="EMBL" id="FOUE01000001">
    <property type="protein sequence ID" value="SFM01731.1"/>
    <property type="molecule type" value="Genomic_DNA"/>
</dbReference>
<accession>A0A1I4MET2</accession>
<keyword evidence="2" id="KW-1185">Reference proteome</keyword>
<protein>
    <submittedName>
        <fullName evidence="1">Uncharacterized protein</fullName>
    </submittedName>
</protein>
<reference evidence="2" key="1">
    <citation type="submission" date="2016-10" db="EMBL/GenBank/DDBJ databases">
        <authorList>
            <person name="Varghese N."/>
            <person name="Submissions S."/>
        </authorList>
    </citation>
    <scope>NUCLEOTIDE SEQUENCE [LARGE SCALE GENOMIC DNA]</scope>
    <source>
        <strain evidence="2">CGMCC 1.7061</strain>
    </source>
</reference>
<organism evidence="1 2">
    <name type="scientific">Marinobacter zhejiangensis</name>
    <dbReference type="NCBI Taxonomy" id="488535"/>
    <lineage>
        <taxon>Bacteria</taxon>
        <taxon>Pseudomonadati</taxon>
        <taxon>Pseudomonadota</taxon>
        <taxon>Gammaproteobacteria</taxon>
        <taxon>Pseudomonadales</taxon>
        <taxon>Marinobacteraceae</taxon>
        <taxon>Marinobacter</taxon>
    </lineage>
</organism>
<proteinExistence type="predicted"/>
<evidence type="ECO:0000313" key="2">
    <source>
        <dbReference type="Proteomes" id="UP000198519"/>
    </source>
</evidence>
<gene>
    <name evidence="1" type="ORF">SAMN04487963_1033</name>
</gene>
<evidence type="ECO:0000313" key="1">
    <source>
        <dbReference type="EMBL" id="SFM01731.1"/>
    </source>
</evidence>
<dbReference type="AlphaFoldDB" id="A0A1I4MET2"/>